<dbReference type="Proteomes" id="UP000298663">
    <property type="component" value="Unassembled WGS sequence"/>
</dbReference>
<gene>
    <name evidence="1" type="ORF">L596_005842</name>
</gene>
<evidence type="ECO:0000313" key="1">
    <source>
        <dbReference type="EMBL" id="TMS39294.1"/>
    </source>
</evidence>
<proteinExistence type="predicted"/>
<comment type="caution">
    <text evidence="1">The sequence shown here is derived from an EMBL/GenBank/DDBJ whole genome shotgun (WGS) entry which is preliminary data.</text>
</comment>
<name>A0A4U8V1K4_STECR</name>
<reference evidence="1 2" key="1">
    <citation type="journal article" date="2015" name="Genome Biol.">
        <title>Comparative genomics of Steinernema reveals deeply conserved gene regulatory networks.</title>
        <authorList>
            <person name="Dillman A.R."/>
            <person name="Macchietto M."/>
            <person name="Porter C.F."/>
            <person name="Rogers A."/>
            <person name="Williams B."/>
            <person name="Antoshechkin I."/>
            <person name="Lee M.M."/>
            <person name="Goodwin Z."/>
            <person name="Lu X."/>
            <person name="Lewis E.E."/>
            <person name="Goodrich-Blair H."/>
            <person name="Stock S.P."/>
            <person name="Adams B.J."/>
            <person name="Sternberg P.W."/>
            <person name="Mortazavi A."/>
        </authorList>
    </citation>
    <scope>NUCLEOTIDE SEQUENCE [LARGE SCALE GENOMIC DNA]</scope>
    <source>
        <strain evidence="1 2">ALL</strain>
    </source>
</reference>
<reference evidence="1 2" key="2">
    <citation type="journal article" date="2019" name="G3 (Bethesda)">
        <title>Hybrid Assembly of the Genome of the Entomopathogenic Nematode Steinernema carpocapsae Identifies the X-Chromosome.</title>
        <authorList>
            <person name="Serra L."/>
            <person name="Macchietto M."/>
            <person name="Macias-Munoz A."/>
            <person name="McGill C.J."/>
            <person name="Rodriguez I.M."/>
            <person name="Rodriguez B."/>
            <person name="Murad R."/>
            <person name="Mortazavi A."/>
        </authorList>
    </citation>
    <scope>NUCLEOTIDE SEQUENCE [LARGE SCALE GENOMIC DNA]</scope>
    <source>
        <strain evidence="1 2">ALL</strain>
    </source>
</reference>
<dbReference type="EMBL" id="AZBU02000001">
    <property type="protein sequence ID" value="TMS39294.1"/>
    <property type="molecule type" value="Genomic_DNA"/>
</dbReference>
<evidence type="ECO:0000313" key="2">
    <source>
        <dbReference type="Proteomes" id="UP000298663"/>
    </source>
</evidence>
<accession>A0A4U8V1K4</accession>
<organism evidence="1 2">
    <name type="scientific">Steinernema carpocapsae</name>
    <name type="common">Entomopathogenic nematode</name>
    <dbReference type="NCBI Taxonomy" id="34508"/>
    <lineage>
        <taxon>Eukaryota</taxon>
        <taxon>Metazoa</taxon>
        <taxon>Ecdysozoa</taxon>
        <taxon>Nematoda</taxon>
        <taxon>Chromadorea</taxon>
        <taxon>Rhabditida</taxon>
        <taxon>Tylenchina</taxon>
        <taxon>Panagrolaimomorpha</taxon>
        <taxon>Strongyloidoidea</taxon>
        <taxon>Steinernematidae</taxon>
        <taxon>Steinernema</taxon>
    </lineage>
</organism>
<sequence length="75" mass="8361">MRLITISCFDTIKDPAVLGCPPIRSEIKKTDRRLRKPDSPSFIISAALLLNQADNTWIESSTPLATKDPNIYSSK</sequence>
<dbReference type="AlphaFoldDB" id="A0A4U8V1K4"/>
<keyword evidence="2" id="KW-1185">Reference proteome</keyword>
<protein>
    <submittedName>
        <fullName evidence="1">Uncharacterized protein</fullName>
    </submittedName>
</protein>